<accession>A0A7I8VVF8</accession>
<dbReference type="AlphaFoldDB" id="A0A7I8VVF8"/>
<organism evidence="2 3">
    <name type="scientific">Dimorphilus gyrociliatus</name>
    <dbReference type="NCBI Taxonomy" id="2664684"/>
    <lineage>
        <taxon>Eukaryota</taxon>
        <taxon>Metazoa</taxon>
        <taxon>Spiralia</taxon>
        <taxon>Lophotrochozoa</taxon>
        <taxon>Annelida</taxon>
        <taxon>Polychaeta</taxon>
        <taxon>Polychaeta incertae sedis</taxon>
        <taxon>Dinophilidae</taxon>
        <taxon>Dimorphilus</taxon>
    </lineage>
</organism>
<keyword evidence="3" id="KW-1185">Reference proteome</keyword>
<evidence type="ECO:0000313" key="2">
    <source>
        <dbReference type="EMBL" id="CAD5120222.1"/>
    </source>
</evidence>
<name>A0A7I8VVF8_9ANNE</name>
<comment type="caution">
    <text evidence="2">The sequence shown here is derived from an EMBL/GenBank/DDBJ whole genome shotgun (WGS) entry which is preliminary data.</text>
</comment>
<dbReference type="EMBL" id="CAJFCJ010000012">
    <property type="protein sequence ID" value="CAD5120222.1"/>
    <property type="molecule type" value="Genomic_DNA"/>
</dbReference>
<protein>
    <submittedName>
        <fullName evidence="2">DgyrCDS8794</fullName>
    </submittedName>
</protein>
<feature type="chain" id="PRO_5029561353" evidence="1">
    <location>
        <begin position="22"/>
        <end position="80"/>
    </location>
</feature>
<feature type="signal peptide" evidence="1">
    <location>
        <begin position="1"/>
        <end position="21"/>
    </location>
</feature>
<dbReference type="Proteomes" id="UP000549394">
    <property type="component" value="Unassembled WGS sequence"/>
</dbReference>
<proteinExistence type="predicted"/>
<gene>
    <name evidence="2" type="ORF">DGYR_LOCUS8343</name>
</gene>
<sequence length="80" mass="9476">MNCALKFTLLLSLFFLYLTEARLPPLGRLDFNGEFHGMRGLREEYDAKDFNLQPEMGQELNDKQVLEFFIDQHFQDNDDD</sequence>
<evidence type="ECO:0000256" key="1">
    <source>
        <dbReference type="SAM" id="SignalP"/>
    </source>
</evidence>
<reference evidence="2 3" key="1">
    <citation type="submission" date="2020-08" db="EMBL/GenBank/DDBJ databases">
        <authorList>
            <person name="Hejnol A."/>
        </authorList>
    </citation>
    <scope>NUCLEOTIDE SEQUENCE [LARGE SCALE GENOMIC DNA]</scope>
</reference>
<evidence type="ECO:0000313" key="3">
    <source>
        <dbReference type="Proteomes" id="UP000549394"/>
    </source>
</evidence>
<keyword evidence="1" id="KW-0732">Signal</keyword>